<dbReference type="GO" id="GO:0016831">
    <property type="term" value="F:carboxy-lyase activity"/>
    <property type="evidence" value="ECO:0007669"/>
    <property type="project" value="InterPro"/>
</dbReference>
<evidence type="ECO:0000259" key="2">
    <source>
        <dbReference type="Pfam" id="PF04909"/>
    </source>
</evidence>
<organism evidence="3 4">
    <name type="scientific">Bianquea renquensis</name>
    <dbReference type="NCBI Taxonomy" id="2763661"/>
    <lineage>
        <taxon>Bacteria</taxon>
        <taxon>Bacillati</taxon>
        <taxon>Bacillota</taxon>
        <taxon>Clostridia</taxon>
        <taxon>Eubacteriales</taxon>
        <taxon>Bianqueaceae</taxon>
        <taxon>Bianquea</taxon>
    </lineage>
</organism>
<feature type="domain" description="Amidohydrolase-related" evidence="2">
    <location>
        <begin position="3"/>
        <end position="265"/>
    </location>
</feature>
<dbReference type="AlphaFoldDB" id="A0A926DSI6"/>
<protein>
    <submittedName>
        <fullName evidence="3">Amidohydrolase family protein</fullName>
    </submittedName>
</protein>
<reference evidence="3" key="1">
    <citation type="submission" date="2020-08" db="EMBL/GenBank/DDBJ databases">
        <title>Genome public.</title>
        <authorList>
            <person name="Liu C."/>
            <person name="Sun Q."/>
        </authorList>
    </citation>
    <scope>NUCLEOTIDE SEQUENCE</scope>
    <source>
        <strain evidence="3">NSJ-32</strain>
    </source>
</reference>
<dbReference type="GO" id="GO:0016787">
    <property type="term" value="F:hydrolase activity"/>
    <property type="evidence" value="ECO:0007669"/>
    <property type="project" value="InterPro"/>
</dbReference>
<evidence type="ECO:0000313" key="4">
    <source>
        <dbReference type="Proteomes" id="UP000657006"/>
    </source>
</evidence>
<accession>A0A926DSI6</accession>
<dbReference type="Pfam" id="PF04909">
    <property type="entry name" value="Amidohydro_2"/>
    <property type="match status" value="1"/>
</dbReference>
<dbReference type="InterPro" id="IPR006680">
    <property type="entry name" value="Amidohydro-rel"/>
</dbReference>
<name>A0A926DSI6_9FIRM</name>
<dbReference type="Gene3D" id="3.20.20.140">
    <property type="entry name" value="Metal-dependent hydrolases"/>
    <property type="match status" value="1"/>
</dbReference>
<dbReference type="SUPFAM" id="SSF51556">
    <property type="entry name" value="Metallo-dependent hydrolases"/>
    <property type="match status" value="1"/>
</dbReference>
<dbReference type="GO" id="GO:0019748">
    <property type="term" value="P:secondary metabolic process"/>
    <property type="evidence" value="ECO:0007669"/>
    <property type="project" value="TreeGrafter"/>
</dbReference>
<dbReference type="GO" id="GO:0005737">
    <property type="term" value="C:cytoplasm"/>
    <property type="evidence" value="ECO:0007669"/>
    <property type="project" value="TreeGrafter"/>
</dbReference>
<dbReference type="PANTHER" id="PTHR21240">
    <property type="entry name" value="2-AMINO-3-CARBOXYLMUCONATE-6-SEMIALDEHYDE DECARBOXYLASE"/>
    <property type="match status" value="1"/>
</dbReference>
<dbReference type="CDD" id="cd01292">
    <property type="entry name" value="metallo-dependent_hydrolases"/>
    <property type="match status" value="1"/>
</dbReference>
<dbReference type="EMBL" id="JACRSQ010000008">
    <property type="protein sequence ID" value="MBC8543251.1"/>
    <property type="molecule type" value="Genomic_DNA"/>
</dbReference>
<keyword evidence="4" id="KW-1185">Reference proteome</keyword>
<dbReference type="Proteomes" id="UP000657006">
    <property type="component" value="Unassembled WGS sequence"/>
</dbReference>
<sequence length="267" mass="30030">MIIDFHTHIFPDAIAGPAIQSLAERSHATPYRGGTAADLKASMLEGGIDKSVLLHIVTKPKQFANVHRFALAVAEDNPEFISFGSFHPDSEHWRDEIRQIARDGLKGIKLHPDYQNFYVDEERLYPMYEAIFEENLILVFHAGLDIGYPDIHHCTPQRVLRFLPHFEGAPIVLAHMGGYQYQEDVIRDLAGAPVYLDAAYCLNHQIPPDDFLRIVAAHGADKILFATDSPWHSQKLDVDSLCSLPLSNEDQDAILWRNAASLLKLSL</sequence>
<comment type="caution">
    <text evidence="3">The sequence shown here is derived from an EMBL/GenBank/DDBJ whole genome shotgun (WGS) entry which is preliminary data.</text>
</comment>
<proteinExistence type="predicted"/>
<dbReference type="PANTHER" id="PTHR21240:SF28">
    <property type="entry name" value="ISO-OROTATE DECARBOXYLASE (EUROFUNG)"/>
    <property type="match status" value="1"/>
</dbReference>
<dbReference type="RefSeq" id="WP_177714802.1">
    <property type="nucleotide sequence ID" value="NZ_JACRSQ010000008.1"/>
</dbReference>
<gene>
    <name evidence="3" type="ORF">H8730_06815</name>
</gene>
<dbReference type="InterPro" id="IPR032466">
    <property type="entry name" value="Metal_Hydrolase"/>
</dbReference>
<dbReference type="InterPro" id="IPR032465">
    <property type="entry name" value="ACMSD"/>
</dbReference>
<keyword evidence="1" id="KW-0456">Lyase</keyword>
<evidence type="ECO:0000256" key="1">
    <source>
        <dbReference type="ARBA" id="ARBA00023239"/>
    </source>
</evidence>
<evidence type="ECO:0000313" key="3">
    <source>
        <dbReference type="EMBL" id="MBC8543251.1"/>
    </source>
</evidence>